<feature type="transmembrane region" description="Helical" evidence="7">
    <location>
        <begin position="50"/>
        <end position="72"/>
    </location>
</feature>
<feature type="transmembrane region" description="Helical" evidence="7">
    <location>
        <begin position="136"/>
        <end position="159"/>
    </location>
</feature>
<evidence type="ECO:0000256" key="6">
    <source>
        <dbReference type="ARBA" id="ARBA00023136"/>
    </source>
</evidence>
<keyword evidence="5 7" id="KW-1133">Transmembrane helix</keyword>
<name>A0A0F6W1G4_9BACT</name>
<evidence type="ECO:0000313" key="10">
    <source>
        <dbReference type="EMBL" id="AKF05081.1"/>
    </source>
</evidence>
<keyword evidence="11" id="KW-1185">Reference proteome</keyword>
<feature type="transmembrane region" description="Helical" evidence="7">
    <location>
        <begin position="175"/>
        <end position="194"/>
    </location>
</feature>
<feature type="transmembrane region" description="Helical" evidence="7">
    <location>
        <begin position="12"/>
        <end position="30"/>
    </location>
</feature>
<dbReference type="Pfam" id="PF09335">
    <property type="entry name" value="VTT_dom"/>
    <property type="match status" value="1"/>
</dbReference>
<reference evidence="10 11" key="1">
    <citation type="submission" date="2015-03" db="EMBL/GenBank/DDBJ databases">
        <title>Genome assembly of Sandaracinus amylolyticus DSM 53668.</title>
        <authorList>
            <person name="Sharma G."/>
            <person name="Subramanian S."/>
        </authorList>
    </citation>
    <scope>NUCLEOTIDE SEQUENCE [LARGE SCALE GENOMIC DNA]</scope>
    <source>
        <strain evidence="10 11">DSM 53668</strain>
    </source>
</reference>
<dbReference type="PANTHER" id="PTHR30353">
    <property type="entry name" value="INNER MEMBRANE PROTEIN DEDA-RELATED"/>
    <property type="match status" value="1"/>
</dbReference>
<dbReference type="STRING" id="927083.DB32_002230"/>
<evidence type="ECO:0000313" key="11">
    <source>
        <dbReference type="Proteomes" id="UP000034883"/>
    </source>
</evidence>
<evidence type="ECO:0000256" key="4">
    <source>
        <dbReference type="ARBA" id="ARBA00022692"/>
    </source>
</evidence>
<evidence type="ECO:0000259" key="9">
    <source>
        <dbReference type="Pfam" id="PF09335"/>
    </source>
</evidence>
<dbReference type="Proteomes" id="UP000034883">
    <property type="component" value="Chromosome"/>
</dbReference>
<keyword evidence="4 7" id="KW-0812">Transmembrane</keyword>
<organism evidence="10 11">
    <name type="scientific">Sandaracinus amylolyticus</name>
    <dbReference type="NCBI Taxonomy" id="927083"/>
    <lineage>
        <taxon>Bacteria</taxon>
        <taxon>Pseudomonadati</taxon>
        <taxon>Myxococcota</taxon>
        <taxon>Polyangia</taxon>
        <taxon>Polyangiales</taxon>
        <taxon>Sandaracinaceae</taxon>
        <taxon>Sandaracinus</taxon>
    </lineage>
</organism>
<dbReference type="KEGG" id="samy:DB32_002230"/>
<keyword evidence="3 7" id="KW-1003">Cell membrane</keyword>
<evidence type="ECO:0000256" key="3">
    <source>
        <dbReference type="ARBA" id="ARBA00022475"/>
    </source>
</evidence>
<comment type="similarity">
    <text evidence="2 7">Belongs to the DedA family.</text>
</comment>
<proteinExistence type="inferred from homology"/>
<dbReference type="GO" id="GO:0005886">
    <property type="term" value="C:plasma membrane"/>
    <property type="evidence" value="ECO:0007669"/>
    <property type="project" value="UniProtKB-SubCell"/>
</dbReference>
<keyword evidence="6 7" id="KW-0472">Membrane</keyword>
<comment type="subcellular location">
    <subcellularLocation>
        <location evidence="1 7">Cell membrane</location>
        <topology evidence="1 7">Multi-pass membrane protein</topology>
    </subcellularLocation>
</comment>
<feature type="domain" description="VTT" evidence="9">
    <location>
        <begin position="30"/>
        <end position="156"/>
    </location>
</feature>
<dbReference type="PANTHER" id="PTHR30353:SF15">
    <property type="entry name" value="INNER MEMBRANE PROTEIN YABI"/>
    <property type="match status" value="1"/>
</dbReference>
<protein>
    <submittedName>
        <fullName evidence="10">DedA protein</fullName>
    </submittedName>
</protein>
<accession>A0A0F6W1G4</accession>
<evidence type="ECO:0000256" key="7">
    <source>
        <dbReference type="RuleBase" id="RU367016"/>
    </source>
</evidence>
<evidence type="ECO:0000256" key="8">
    <source>
        <dbReference type="SAM" id="MobiDB-lite"/>
    </source>
</evidence>
<dbReference type="InterPro" id="IPR032818">
    <property type="entry name" value="DedA-like"/>
</dbReference>
<dbReference type="InterPro" id="IPR032816">
    <property type="entry name" value="VTT_dom"/>
</dbReference>
<evidence type="ECO:0000256" key="5">
    <source>
        <dbReference type="ARBA" id="ARBA00022989"/>
    </source>
</evidence>
<dbReference type="EMBL" id="CP011125">
    <property type="protein sequence ID" value="AKF05081.1"/>
    <property type="molecule type" value="Genomic_DNA"/>
</dbReference>
<evidence type="ECO:0000256" key="2">
    <source>
        <dbReference type="ARBA" id="ARBA00010792"/>
    </source>
</evidence>
<feature type="region of interest" description="Disordered" evidence="8">
    <location>
        <begin position="212"/>
        <end position="235"/>
    </location>
</feature>
<evidence type="ECO:0000256" key="1">
    <source>
        <dbReference type="ARBA" id="ARBA00004651"/>
    </source>
</evidence>
<gene>
    <name evidence="10" type="ORF">DB32_002230</name>
</gene>
<dbReference type="AlphaFoldDB" id="A0A0F6W1G4"/>
<dbReference type="RefSeq" id="WP_053232351.1">
    <property type="nucleotide sequence ID" value="NZ_CP011125.1"/>
</dbReference>
<sequence>MEQAVQFFVENGSYGLMIAALIAAGLGLPLPEDIVMISGAILAQRGLTDLWLTVAALAFGVFAGDSALFFLAKRIGPGIYKWRPIQRMMPEPRRRYVEGLMEKHGTLVVFFARHVAGFRGPTFAIAAIHGISYPRFIIADMLALAISLPLWMGLGWFFADSWDELFSHTQTAERAVMIGVLIIVVVLVVGHYVSKSIKKKLAEKVDREVVAEAREESSSTPPPSSSSSGKDAIAE</sequence>